<name>A0A940WUC5_9BACI</name>
<dbReference type="PANTHER" id="PTHR34385:SF1">
    <property type="entry name" value="PEPTIDOGLYCAN L-ALANYL-D-GLUTAMATE ENDOPEPTIDASE CWLK"/>
    <property type="match status" value="1"/>
</dbReference>
<reference evidence="2" key="1">
    <citation type="submission" date="2021-03" db="EMBL/GenBank/DDBJ databases">
        <title>Bacillus suaedae sp. nov., isolated from Suaeda aralocaspica.</title>
        <authorList>
            <person name="Lei R.F.R."/>
        </authorList>
    </citation>
    <scope>NUCLEOTIDE SEQUENCE</scope>
    <source>
        <strain evidence="2">YZJH907-2</strain>
    </source>
</reference>
<dbReference type="AlphaFoldDB" id="A0A940WUC5"/>
<dbReference type="Pfam" id="PF02557">
    <property type="entry name" value="VanY"/>
    <property type="match status" value="1"/>
</dbReference>
<protein>
    <submittedName>
        <fullName evidence="2">M15 family metallopeptidase</fullName>
    </submittedName>
</protein>
<sequence length="252" mass="29143">MSEITLSKEDIHKGYQILVNKNHAIKNPCQFTKHLLPIGLRSNELLLEKNTANLLGQLLDSIAAKNKIALVSGYRSLKEQEEIYQTSLLEYGKLFTEKYVALPNCSEHQTGLAIDLGEQAEKIDFIRPHFPYSGIAEDFRNQAAKYGFIERYQKNKEAVTGISHEPWHFRYVGYPHAQIMQDHHLCLEEYVTFIQDYKYGEKHYCFQTENKKIEICYIKAEANPIILKIPDELYYQLSGNNVDGFILTMFGV</sequence>
<dbReference type="GO" id="GO:0008233">
    <property type="term" value="F:peptidase activity"/>
    <property type="evidence" value="ECO:0007669"/>
    <property type="project" value="InterPro"/>
</dbReference>
<feature type="domain" description="D-alanyl-D-alanine carboxypeptidase-like core" evidence="1">
    <location>
        <begin position="46"/>
        <end position="173"/>
    </location>
</feature>
<dbReference type="Gene3D" id="3.30.200.180">
    <property type="match status" value="1"/>
</dbReference>
<dbReference type="Proteomes" id="UP000678228">
    <property type="component" value="Unassembled WGS sequence"/>
</dbReference>
<dbReference type="InterPro" id="IPR003709">
    <property type="entry name" value="VanY-like_core_dom"/>
</dbReference>
<dbReference type="SUPFAM" id="SSF55166">
    <property type="entry name" value="Hedgehog/DD-peptidase"/>
    <property type="match status" value="1"/>
</dbReference>
<proteinExistence type="predicted"/>
<dbReference type="GO" id="GO:0006508">
    <property type="term" value="P:proteolysis"/>
    <property type="evidence" value="ECO:0007669"/>
    <property type="project" value="InterPro"/>
</dbReference>
<dbReference type="EMBL" id="JAGKSQ010000004">
    <property type="protein sequence ID" value="MBP3951908.1"/>
    <property type="molecule type" value="Genomic_DNA"/>
</dbReference>
<dbReference type="InterPro" id="IPR052179">
    <property type="entry name" value="DD-CPase-like"/>
</dbReference>
<keyword evidence="3" id="KW-1185">Reference proteome</keyword>
<dbReference type="PANTHER" id="PTHR34385">
    <property type="entry name" value="D-ALANYL-D-ALANINE CARBOXYPEPTIDASE"/>
    <property type="match status" value="1"/>
</dbReference>
<dbReference type="Gene3D" id="3.30.1380.10">
    <property type="match status" value="1"/>
</dbReference>
<dbReference type="CDD" id="cd14849">
    <property type="entry name" value="DD-dipeptidase_VanXYc"/>
    <property type="match status" value="1"/>
</dbReference>
<evidence type="ECO:0000259" key="1">
    <source>
        <dbReference type="Pfam" id="PF02557"/>
    </source>
</evidence>
<gene>
    <name evidence="2" type="ORF">J7W16_12275</name>
</gene>
<dbReference type="RefSeq" id="WP_210597589.1">
    <property type="nucleotide sequence ID" value="NZ_JAGKSQ010000004.1"/>
</dbReference>
<evidence type="ECO:0000313" key="3">
    <source>
        <dbReference type="Proteomes" id="UP000678228"/>
    </source>
</evidence>
<dbReference type="InterPro" id="IPR009045">
    <property type="entry name" value="Zn_M74/Hedgehog-like"/>
</dbReference>
<comment type="caution">
    <text evidence="2">The sequence shown here is derived from an EMBL/GenBank/DDBJ whole genome shotgun (WGS) entry which is preliminary data.</text>
</comment>
<accession>A0A940WUC5</accession>
<evidence type="ECO:0000313" key="2">
    <source>
        <dbReference type="EMBL" id="MBP3951908.1"/>
    </source>
</evidence>
<organism evidence="2 3">
    <name type="scientific">Halalkalibacter suaedae</name>
    <dbReference type="NCBI Taxonomy" id="2822140"/>
    <lineage>
        <taxon>Bacteria</taxon>
        <taxon>Bacillati</taxon>
        <taxon>Bacillota</taxon>
        <taxon>Bacilli</taxon>
        <taxon>Bacillales</taxon>
        <taxon>Bacillaceae</taxon>
        <taxon>Halalkalibacter</taxon>
    </lineage>
</organism>